<dbReference type="SUPFAM" id="SSF53335">
    <property type="entry name" value="S-adenosyl-L-methionine-dependent methyltransferases"/>
    <property type="match status" value="2"/>
</dbReference>
<feature type="region of interest" description="Disordered" evidence="6">
    <location>
        <begin position="1"/>
        <end position="37"/>
    </location>
</feature>
<dbReference type="Gene3D" id="1.10.1200.10">
    <property type="entry name" value="ACP-like"/>
    <property type="match status" value="4"/>
</dbReference>
<reference evidence="8" key="2">
    <citation type="submission" date="2010-07" db="EMBL/GenBank/DDBJ databases">
        <authorList>
            <consortium name="The Broad Institute Genome Sequencing Platform"/>
            <consortium name="Broad Institute Genome Sequencing Center for Infectious Disease"/>
            <person name="Ma L.-J."/>
            <person name="Dead R."/>
            <person name="Young S."/>
            <person name="Zeng Q."/>
            <person name="Koehrsen M."/>
            <person name="Alvarado L."/>
            <person name="Berlin A."/>
            <person name="Chapman S.B."/>
            <person name="Chen Z."/>
            <person name="Freedman E."/>
            <person name="Gellesch M."/>
            <person name="Goldberg J."/>
            <person name="Griggs A."/>
            <person name="Gujja S."/>
            <person name="Heilman E.R."/>
            <person name="Heiman D."/>
            <person name="Hepburn T."/>
            <person name="Howarth C."/>
            <person name="Jen D."/>
            <person name="Larson L."/>
            <person name="Mehta T."/>
            <person name="Neiman D."/>
            <person name="Pearson M."/>
            <person name="Roberts A."/>
            <person name="Saif S."/>
            <person name="Shea T."/>
            <person name="Shenoy N."/>
            <person name="Sisk P."/>
            <person name="Stolte C."/>
            <person name="Sykes S."/>
            <person name="Walk T."/>
            <person name="White J."/>
            <person name="Yandava C."/>
            <person name="Haas B."/>
            <person name="Nusbaum C."/>
            <person name="Birren B."/>
        </authorList>
    </citation>
    <scope>NUCLEOTIDE SEQUENCE</scope>
    <source>
        <strain evidence="8">R3-111a-1</strain>
    </source>
</reference>
<evidence type="ECO:0000313" key="9">
    <source>
        <dbReference type="EnsemblFungi" id="EJT69612"/>
    </source>
</evidence>
<evidence type="ECO:0000313" key="8">
    <source>
        <dbReference type="EMBL" id="EJT69612.1"/>
    </source>
</evidence>
<dbReference type="PROSITE" id="PS00012">
    <property type="entry name" value="PHOSPHOPANTETHEINE"/>
    <property type="match status" value="2"/>
</dbReference>
<reference evidence="9" key="5">
    <citation type="submission" date="2018-04" db="UniProtKB">
        <authorList>
            <consortium name="EnsemblFungi"/>
        </authorList>
    </citation>
    <scope>IDENTIFICATION</scope>
    <source>
        <strain evidence="9">R3-111a-1</strain>
    </source>
</reference>
<dbReference type="CDD" id="cd05930">
    <property type="entry name" value="A_NRPS"/>
    <property type="match status" value="3"/>
</dbReference>
<dbReference type="Pfam" id="PF07993">
    <property type="entry name" value="NAD_binding_4"/>
    <property type="match status" value="1"/>
</dbReference>
<proteinExistence type="predicted"/>
<evidence type="ECO:0000256" key="4">
    <source>
        <dbReference type="ARBA" id="ARBA00022737"/>
    </source>
</evidence>
<dbReference type="OrthoDB" id="416786at2759"/>
<dbReference type="InterPro" id="IPR042099">
    <property type="entry name" value="ANL_N_sf"/>
</dbReference>
<dbReference type="PANTHER" id="PTHR45527">
    <property type="entry name" value="NONRIBOSOMAL PEPTIDE SYNTHETASE"/>
    <property type="match status" value="1"/>
</dbReference>
<feature type="domain" description="Carrier" evidence="7">
    <location>
        <begin position="3485"/>
        <end position="3559"/>
    </location>
</feature>
<name>J3PIA0_GAET3</name>
<dbReference type="NCBIfam" id="TIGR01733">
    <property type="entry name" value="AA-adenyl-dom"/>
    <property type="match status" value="4"/>
</dbReference>
<dbReference type="Pfam" id="PF00550">
    <property type="entry name" value="PP-binding"/>
    <property type="match status" value="5"/>
</dbReference>
<dbReference type="Pfam" id="PF13193">
    <property type="entry name" value="AMP-binding_C"/>
    <property type="match status" value="2"/>
</dbReference>
<dbReference type="CDD" id="cd19531">
    <property type="entry name" value="LCL_NRPS-like"/>
    <property type="match status" value="3"/>
</dbReference>
<dbReference type="InterPro" id="IPR010071">
    <property type="entry name" value="AA_adenyl_dom"/>
</dbReference>
<dbReference type="PROSITE" id="PS50075">
    <property type="entry name" value="CARRIER"/>
    <property type="match status" value="5"/>
</dbReference>
<dbReference type="Gene3D" id="3.30.300.30">
    <property type="match status" value="7"/>
</dbReference>
<feature type="domain" description="Carrier" evidence="7">
    <location>
        <begin position="6112"/>
        <end position="6194"/>
    </location>
</feature>
<dbReference type="Gene3D" id="3.40.50.980">
    <property type="match status" value="6"/>
</dbReference>
<keyword evidence="2" id="KW-0597">Phosphoprotein</keyword>
<dbReference type="PROSITE" id="PS00455">
    <property type="entry name" value="AMP_BINDING"/>
    <property type="match status" value="4"/>
</dbReference>
<feature type="coiled-coil region" evidence="5">
    <location>
        <begin position="6201"/>
        <end position="6228"/>
    </location>
</feature>
<evidence type="ECO:0000256" key="1">
    <source>
        <dbReference type="ARBA" id="ARBA00022450"/>
    </source>
</evidence>
<dbReference type="InterPro" id="IPR036291">
    <property type="entry name" value="NAD(P)-bd_dom_sf"/>
</dbReference>
<evidence type="ECO:0000313" key="10">
    <source>
        <dbReference type="Proteomes" id="UP000006039"/>
    </source>
</evidence>
<dbReference type="InterPro" id="IPR036736">
    <property type="entry name" value="ACP-like_sf"/>
</dbReference>
<dbReference type="InterPro" id="IPR020845">
    <property type="entry name" value="AMP-binding_CS"/>
</dbReference>
<dbReference type="SUPFAM" id="SSF51735">
    <property type="entry name" value="NAD(P)-binding Rossmann-fold domains"/>
    <property type="match status" value="1"/>
</dbReference>
<keyword evidence="1" id="KW-0596">Phosphopantetheine</keyword>
<keyword evidence="10" id="KW-1185">Reference proteome</keyword>
<dbReference type="EMBL" id="GL385404">
    <property type="protein sequence ID" value="EJT69612.1"/>
    <property type="molecule type" value="Genomic_DNA"/>
</dbReference>
<dbReference type="EnsemblFungi" id="EJT69612">
    <property type="protein sequence ID" value="EJT69612"/>
    <property type="gene ID" value="GGTG_13228"/>
</dbReference>
<dbReference type="eggNOG" id="KOG1178">
    <property type="taxonomic scope" value="Eukaryota"/>
</dbReference>
<dbReference type="GO" id="GO:0016874">
    <property type="term" value="F:ligase activity"/>
    <property type="evidence" value="ECO:0007669"/>
    <property type="project" value="UniProtKB-KW"/>
</dbReference>
<dbReference type="Gene3D" id="3.30.559.10">
    <property type="entry name" value="Chloramphenicol acetyltransferase-like domain"/>
    <property type="match status" value="6"/>
</dbReference>
<dbReference type="InterPro" id="IPR001242">
    <property type="entry name" value="Condensation_dom"/>
</dbReference>
<dbReference type="CDD" id="cd02440">
    <property type="entry name" value="AdoMet_MTases"/>
    <property type="match status" value="2"/>
</dbReference>
<accession>J3PIA0</accession>
<reference evidence="10" key="1">
    <citation type="submission" date="2010-07" db="EMBL/GenBank/DDBJ databases">
        <title>The genome sequence of Gaeumannomyces graminis var. tritici strain R3-111a-1.</title>
        <authorList>
            <consortium name="The Broad Institute Genome Sequencing Platform"/>
            <person name="Ma L.-J."/>
            <person name="Dead R."/>
            <person name="Young S."/>
            <person name="Zeng Q."/>
            <person name="Koehrsen M."/>
            <person name="Alvarado L."/>
            <person name="Berlin A."/>
            <person name="Chapman S.B."/>
            <person name="Chen Z."/>
            <person name="Freedman E."/>
            <person name="Gellesch M."/>
            <person name="Goldberg J."/>
            <person name="Griggs A."/>
            <person name="Gujja S."/>
            <person name="Heilman E.R."/>
            <person name="Heiman D."/>
            <person name="Hepburn T."/>
            <person name="Howarth C."/>
            <person name="Jen D."/>
            <person name="Larson L."/>
            <person name="Mehta T."/>
            <person name="Neiman D."/>
            <person name="Pearson M."/>
            <person name="Roberts A."/>
            <person name="Saif S."/>
            <person name="Shea T."/>
            <person name="Shenoy N."/>
            <person name="Sisk P."/>
            <person name="Stolte C."/>
            <person name="Sykes S."/>
            <person name="Walk T."/>
            <person name="White J."/>
            <person name="Yandava C."/>
            <person name="Haas B."/>
            <person name="Nusbaum C."/>
            <person name="Birren B."/>
        </authorList>
    </citation>
    <scope>NUCLEOTIDE SEQUENCE [LARGE SCALE GENOMIC DNA]</scope>
    <source>
        <strain evidence="10">R3-111a-1</strain>
    </source>
</reference>
<dbReference type="Gene3D" id="2.30.38.10">
    <property type="entry name" value="Luciferase, Domain 3"/>
    <property type="match status" value="4"/>
</dbReference>
<dbReference type="Pfam" id="PF00668">
    <property type="entry name" value="Condensation"/>
    <property type="match status" value="6"/>
</dbReference>
<feature type="domain" description="Carrier" evidence="7">
    <location>
        <begin position="4558"/>
        <end position="4634"/>
    </location>
</feature>
<evidence type="ECO:0000256" key="3">
    <source>
        <dbReference type="ARBA" id="ARBA00022598"/>
    </source>
</evidence>
<dbReference type="FunFam" id="3.30.300.30:FF:000084">
    <property type="entry name" value="Enniatin synthase"/>
    <property type="match status" value="2"/>
</dbReference>
<evidence type="ECO:0000256" key="2">
    <source>
        <dbReference type="ARBA" id="ARBA00022553"/>
    </source>
</evidence>
<dbReference type="VEuPathDB" id="FungiDB:GGTG_13228"/>
<dbReference type="Proteomes" id="UP000006039">
    <property type="component" value="Unassembled WGS sequence"/>
</dbReference>
<evidence type="ECO:0000256" key="5">
    <source>
        <dbReference type="SAM" id="Coils"/>
    </source>
</evidence>
<dbReference type="FunFam" id="3.30.300.30:FF:000015">
    <property type="entry name" value="Nonribosomal peptide synthase SidD"/>
    <property type="match status" value="3"/>
</dbReference>
<sequence>MAGGGTNEVRGTRHTPSQAMKAHTESSAVRRQEASHERKLDYWRTQLADGVSAEFLTDQPRPAGALSGKTAVAAFTIEDSLHEAVQGFSRAREATTFAVLLAAFRAAHYRFTGAEDAIVGTSKAGPVGAVRLLPADTLCLRIAVGGSDTLAELTARAEAAAAAALAHGDVPLGRIASALQKAGQKEKSRAHLVRILFGLHSQGEGLPVEPSVAAAAEVALDLELHLAETTHGGLDGKITYSTDLFQTRSIDGIIAAFREILRGGIEQPAEPVSALPLGGLDELATMGLLGVKRTGYARDSSVVDLFRSHVAATPHALAVVDAAERLTYAQLDARSDVTAAWLRRRAMSAEALVAVLAPRSCEAVAAFLAVLKANLAYVPLDPAVPAARVAEILSAMPGGGRRLVLVGRGVCGAEIPGVDVELVRLDEAVDTAGAASAAASTVMPLATSLAYVMFTSGSTGRPKGVMIEHRGIVRLVTDRSVLPVDKAAVPVAHIANPAFDMATWEIYTALLNGGTVVCVDHMTVLDPKALAAVFEREKVRAAVFTPAFLKQYLYESPSTFSQLDMLLSGGDAIRPQDALRAAQLVRHAFCNAYGPTENTGISTMYRMGANEQCANGVPIGRAYSNSGAYVMDPLMRPVPLGVLGELVVTGDGLARGYTDAALDRDRFVTIQVGEGEPVRAYRTGDRVRWRPTDGQIEFFGRIDQQVKIRGHRIELAEVEKALLGHGGLRDAAVVVHKDDSGEPEMIGFVEPRAGDTAGDEEDGQVEIWVNHYEQQNYATLGGVDGSAVGNDFVGWTSMYDGSAIDRTEMQEWLDDTIRTVLNGRPPGRVLEIGTGSGMILFNLAKAGGLENYVGIEPSKSAASFVTQRVASIPELAGRVQMNVGTAEDLGSIDAQQPELVVVNSVAQLFPSPEYLLDLVRTIAAMPTVRRVYFGDMRSHAIDRQFLAGRALHSLGENPRIAKAEFRARIEEMEDREEELLVGPAFFTGLTALLPNRVRHVEVIPKRMVATNELSCYRYAAVIHLNCPHGIEEPPRIVDTSAWVDFRESAMDRDSLAELLKGAAGEPATVAVANIPYSKTIVERQILASLEDEANDEDDEAWVVAARLAAQRCPSLSALDLARMAEEAGFRVEISWARQLSRRAALDAVFHRFPAAAEGARVLFEFPTDDAGAPPATFANRPMQKLQSRRIEAEVRDRVQALLPSYMVPDRIVVLDRMPVNANGKVDRKELARMAKTTAKKTKVASSPTRVAPRDEVEAAVCDEFLAVLGIEVGIEDNFFDQGGHSLMATRLASRLSRRLDADVSVKDIFDQPVLKDLAASIRRSSSAYSPITGAPYSGPVEQSFAQGRLWFLGQLNISTAYVVPLATRLRGQLQVDALEAALHTLEQRHETLRTTFQNGDDGVGIQVVRSAGARKKLRVIDASGDFAQILREEQAVSFDLGSEPGWKVSLLRIAPDDYILSIVMHHIIADGWSFGVVRKDLSRLYSAAANGRDPLAALEPLPIQYRDFSLWQKLPEQAAEHQRQLEYWKTQLADSSPAELLCDRKRPAFLSGEAGIVQFTIEGAAYERLQAFCRAHQTTAFVVLLAAFRAAHYRLTGADDATVGTPIANRNRPELENLIGFFVNTQCMRITVEEEDTTFDTLVKQVRATATAAFANQDVPFERIVSALLRGSQDASRNPLVQLLFALHSQTNLDRVELEGMSAEPAPGPMATRLDMEFHLFQAEHSLSGKVLYSVDLFERKTIEGVVAVFQEVLRRGLDRPQTPISALPLTDGLDGLDAMGLMHIERTAYPRDSSVVDIFRQQAAALPNATAVTDSSGRRLTYAQLDAESDQAAAWLRRRGIPAETLIGVLAPRSCEAVVAFMGILKAKLAYIPLDVNVPGARIGAILEAAECRLLLLGRGVPPPDTDLTGVDVIRINSTLDHSSAGGLSSPLGAEVADGPLATNLAYVMFTSGSTGKPKGVMIEHRGIVRLVKDTNVVTSAASAVPVAHVTTLSFDLSTWELYAPLLNGGSVVCIDYMTLLDPAALAKVFEREQVRAALLTPAFLKQCLASPESAAAIARLDALLACGERLDVQDAIAACKVATKCGIVNAYGPTENTVFSTIFKMTLQEGCPNGVPIGRSLTNSGSYIMDGRQRLVPIGVVGELVLTGDGLARGYTDSALDRDRFTEVEIAGEIVKAYRTGDKARYRPTDGEMEFFGRMDQQVKIRGHRIELAEVEAGLLRHEAVTDAAVVVRNTQEGQEPEMIAFVRAPRLVEQQSQAAAEAEILSRLRVFLPKYMVPEGVVLMDQMPLNANGKVDRKELGRLAQTAARSEVQVAVAVAARDEVELAVCDECAGVLGAAEVGVNDDFFALGGHSLMATKLAARLSRRLGTAVSVKDVFDRPVLADLAAKIRRSGSASHSPIKRVGGYSGPVQQSFAQGRVWFMEQLAGGTASYLMSMATRLRGALNIHALEAALGALEQRHETLRTVFDEVDGVGVQKVLDSGRVKLKVMSLSPEDDDFSGLLLKQQTTPFDLKSEPAWRVSLIQLPGVDDNILSIVMHHIIADGWSIDVLRQELGAYYAAALRGGHVPLLEQIAPLPIQYRDFSVWQREPAQAEDHGRQLEYWKTQLADSTPAEFLPDRPRPSVLSGGAGVVDFAIDGALYERLQAFCRAGRTTSFIALLAAFRAAHYRLTGVEDATIGSLIANRNHPEIENLIGFFVNTQCMRMAVGDGDSFQGLVEQTRTTAAAAFANQDVPFERIVSSLRLGTNDMSRNPLVQTMLVLHSQEDLDRIQLEGLIADPVPGTATTRLDVEFHMLQRAGSLSGRALYSTDLFEPKTIRCLVFVFLTVLRQGLEQPQEPISTLPLIKDGLDEICGNSGTFVMDRRQQLVPPGVMGELVVTGYGLARRYAGSDSDRNRVVEIEMVVGNTPIKAYRTGDRARYRPTDGQLEFFGRMDQQIKVGGHHIEVAEVEAAILKQDAVADAAVVVQAGKIIAFMTTKATKNTPPDHDDDASGQVDGWVTHFDKATYTDIDKIEDTTLGNDFMGWTSMYDGSLIDRAEMQEWLDETMQAMLEGAAPGRVLEIGTGSGMILFNLARAAAGGLERYWGLEPSPAATRFVNDRVKADAMLAGRVHMHVGTAADVGHLELRPELVVINSVIQYFPTCEYLAEIIDQLVRTPGVQRIFFGDVRSYAINKQFLASRALRSLGASATKAGVRQIIAELTESEEELLVDPAFFTSLKKRLPDLVHHVEILPKRMTASNELSSYRYAAVVHVSQENARPVHTIDQAAWVDFEASGMSREGLASLLRSAPADATIAIENIPWRKTMLERLVVESLDTEGDAQNNTVDGAAWISTARSAAERRESLSAADLARLAGEAGFRAEVSWARQRSRAGALDAVFHRIAAEGGARVLYRFPTDDEPEGSPAAPLTSQPLERLHRRRVEAQIREGLQKMLPAHMVPQKIVVLGCQLPVGANGKVDREELGRMAQAIQKPSAVASVHASPKDDTEAVVCEEFGSVLGVGVGINDNFFDQGGHSLMATKLAARLSRRLNTDISVKNIFDQPVLSDLADTIRRISASHKPIAKTTHDGPVKLSFAQGRLWFLDQIDLGKTAYIIPLATRLRGPLNTEALEAAIRALETRHETLRTTFHETDGVGMQAVGPVSTIKINMVDMSAKTHQEYAQLLWKEQTTAFDLAAQPGWRVALIKLGQNDHILSVVMHHIISDGWSIDVMRRELGQFYAAAVRGRDPLSAVPALPIQYRDFAAWQAQQSAEHGRQLQYWKKMLADSSPAELLTDKPRPATLSGDAGVVPLAIDGPMYEDLQAFCRYHQTTSFTVLLAAFRAAHYRLTTGAEIATIGTPIANRNRPELENMIGFFVNTQCMKIAVGKDDTFEGLVRQVRSTTTAAFANQDVPFERVVSELLPGLRDSSTSRNPLVQLMFALHSQQDLERIPLEGLAAEAVPGNPTTRMDLEFHLLQGRKGLDGRVLYSKDLFEEKTADGIVAVFLEILRRGLDRPRTPLSTLPLTDGLGEVRSMGLLDIRQTDYPKGSVVDAFRKQAAAHPDATAVIDSSARMTYRELDEKSSRLETWLRRRKGTSPESLVGVLAPRSCEAIVAFLGVLKANLAYIPLDTNAPAARIATILSTVAGKTLVLLGRDTPPPDCSTTAGVELIRIADALRSAGPAEAALAYQQQPSASSLAYVMFTSGSTGRPKGVMVEHRGVVRLASEPDVALRGAPIAHMANTAFDAATWEIYTAILSGGTLVCIGHTTVLDPVELGGVFADKGIRGALFTPALLKQCMTSAPAALAGLDLLVVGADRFPPQSAIEAARLVRGAVFNAYGPTENSCISTKYRVPVGEENYVNGVPIGRAIANSGTFVMDGQQKVVPIGVMGELVVTGDGLARGYTDPALNDGRFVSVTINGRTTRAYRTGDRVRYRADGQIEFFGRMDQQIKIRGHRIELAEVEHAIIGHDAVQDAAVIVRVQKGQVPEMVGFVAARPDGAAKQPRNREEQFAAQVEEEICRRLQALLPSYMVPERIVVLDQMPLNANGKVDRKTLARMAQTVPKRVDSTTDEVFVPTGEVDKIMHAVIAEVVNLPPNRVPANRSFIGLGGDSITAMQVMALCRQGGVSLGVQDILKSATIADMAARANRLSLAGAPAQDGSTETLGEEDEFAPFPLSPIQKLYFAQFPDGENHYNQSMLLKLQRPTPESVVREALSELVRHHSMLRARFQRDPAKGQWMQRVSPNADEAFSFARSNVPTWEEAQGAMLEAERCLDITSGPMLAARSLHIGESTSLFLVAHHLVVDLVSWRVLLRDLEQLIGGISLPKTQESWSYQRWVRSLQSYAETEASAAALTLPFAVPEPNIEFWGIDESSPNNDSTNLAQGEFTLGPFLTDILLRAAEKTLRAEVPDVLLAMAAHTFAVIFPERAAPSFHTETHGRDHPRGGTAIPVHETVGWFTAIVPLVITAAGGSDYVDSVIQAKDIRRTVPGLGVPYFTSKMLRGPPQKPTMEIMFNYLGRFQQLERPDGLFELLPGSTHPVDVGLSVARLSVIDVSAVVERGALTVSWNYNAKIHHQDKLARWFSLYEQALTEVTSALQKALPRLTSSDVPLLCLPHARLGALNEALAAVVSRGGVEAVQDVYPTSPMQRGILLSRSKDASQYDVHAVWEISPCEGRGAAKVDTSRLRRAWRHVVRRHPMLRTVFIDAGLRDDSPFDQVVLRELDPSITFFTCGDDDKAAAMEKLWDSCRGDFDPDASAHRLAICACPGGKAYAHLQVSHALVDATSLQILLRDWARAYADDLPAGPGLSYSSYIAHIQNTSPESSLRFWTARLEGATVCRLPRLTDGIVRTGHGGMRRLHVDVPFGHRLDALARRLRVSVANIFQLAWALVLRSYTNAQDVCFGYIASGRDVELDGISDAVGPFINILVSRLVFDQHSTAATMLRRFFAAYVDGLPHQHAPLADILHALQVPGGQLFNTALSFQKLPTGQPQDLELSFRFIRGDDPTEFDVMLNVLSGDSINFSIDYRDNFLTQAQAINIGQSLVQALSAIEATPDAGVDSLELLPPKHLSQLKRWGEAIPPLVDRTVHCLFGDACRARPDASAIHAWDAHFSYAELDDASSRLAGLLVERGIEPGSFVAMCFEKSAWVAVAFLAIHKVGAAFLLLEPDAPRERTQYMLEKTEISMVLCSAACSASVEGWGMASMVVDKDAIATPASHACQLPDVPSSSAAYVVFTSGTTGQPKGAVVEHGAFCTAAVAQAQNMSIGPESRCLQFASFAFDIAMLEMVTPLLVGGCVCMPQKQDMVADLPGVVRNMKVTWAFLTPSFARTLSPEAGLAPLETLFLGGEPLSQRDIDAWADKVRLGNGYGPAECAVISSAMPRATRSTEASNIGHPSGCARWVTELGNRQRLVPIGAVGELLLEGAPLSRGYVNDPARTAEVFVVGLAWAPHVGRTPETRFYATGDLVRLNSDGSLTFVGRRDGQVKIHGQRIELGEIHHHLATMHEIRHSVVLSPSEGPLRGRLVAVLELKDFCSTADAADAAATHEPMRLVAPSMRPRAAECVGRIRNALARRLPAYMVPTTWIAVHQIPMMVSRKLHLPTVQAWIEGIDEDTYRNILAVADATAELDPSEKVARQISRRLGDLLGGAGNVLQDVVGKDIVPMQFGLDSIAAITLSSWIRKTFTATVPMATLLSPQASVRTLAALVQEEKTGPSTARRATAAAIVNLRAELQRLDQRLARLLAVPKKVTPKRLRRNHFQTPSTFLVTGSTGFLGSQIVRQLLLRAAVKRVFCLVRADNDDQAWERMMDAARKGEWWRPDLAERLTTWSGDLARPHLGLDAARWARVAGGDVDAIIHNGAVVHWHLGYHDIRAANVGSTFDLLSALSTATSPPRLAYVSGGYFGTADETDNQVADLLSDSGGYAQTKFISEVLVGRHGERLAAASPDFPMPVVLKPGFIIGDGDLGVSNLDDFLWRVVGSAVRVGGYNADEADDPDAWLLAAGSDQIASAAVDACMLPPSAASKRAVRFVDGVPVKELWRVLAEDPELGFELKPMSCRDWLATLERDMNARGPAHPIFPVFDFLRSRRGTVGVRRIRDEEAVFPETELRERVRRSLIYLKTIGFFSANGAASQPKVGVFNRSGWSLRLVD</sequence>
<dbReference type="InterPro" id="IPR025110">
    <property type="entry name" value="AMP-bd_C"/>
</dbReference>
<dbReference type="Pfam" id="PF00501">
    <property type="entry name" value="AMP-binding"/>
    <property type="match status" value="4"/>
</dbReference>
<keyword evidence="5" id="KW-0175">Coiled coil</keyword>
<dbReference type="InterPro" id="IPR006162">
    <property type="entry name" value="Ppantetheine_attach_site"/>
</dbReference>
<dbReference type="InterPro" id="IPR020806">
    <property type="entry name" value="PKS_PP-bd"/>
</dbReference>
<dbReference type="Gene3D" id="3.40.50.12780">
    <property type="entry name" value="N-terminal domain of ligase-like"/>
    <property type="match status" value="1"/>
</dbReference>
<evidence type="ECO:0000256" key="6">
    <source>
        <dbReference type="SAM" id="MobiDB-lite"/>
    </source>
</evidence>
<dbReference type="SUPFAM" id="SSF47336">
    <property type="entry name" value="ACP-like"/>
    <property type="match status" value="5"/>
</dbReference>
<reference evidence="9" key="4">
    <citation type="journal article" date="2015" name="G3 (Bethesda)">
        <title>Genome sequences of three phytopathogenic species of the Magnaporthaceae family of fungi.</title>
        <authorList>
            <person name="Okagaki L.H."/>
            <person name="Nunes C.C."/>
            <person name="Sailsbery J."/>
            <person name="Clay B."/>
            <person name="Brown D."/>
            <person name="John T."/>
            <person name="Oh Y."/>
            <person name="Young N."/>
            <person name="Fitzgerald M."/>
            <person name="Haas B.J."/>
            <person name="Zeng Q."/>
            <person name="Young S."/>
            <person name="Adiconis X."/>
            <person name="Fan L."/>
            <person name="Levin J.Z."/>
            <person name="Mitchell T.K."/>
            <person name="Okubara P.A."/>
            <person name="Farman M.L."/>
            <person name="Kohn L.M."/>
            <person name="Birren B."/>
            <person name="Ma L.-J."/>
            <person name="Dean R.A."/>
        </authorList>
    </citation>
    <scope>NUCLEOTIDE SEQUENCE</scope>
    <source>
        <strain evidence="9">R3-111a-1</strain>
    </source>
</reference>
<dbReference type="InterPro" id="IPR009081">
    <property type="entry name" value="PP-bd_ACP"/>
</dbReference>
<dbReference type="RefSeq" id="XP_009229397.1">
    <property type="nucleotide sequence ID" value="XM_009231133.1"/>
</dbReference>
<dbReference type="InterPro" id="IPR029063">
    <property type="entry name" value="SAM-dependent_MTases_sf"/>
</dbReference>
<reference evidence="8" key="3">
    <citation type="submission" date="2010-09" db="EMBL/GenBank/DDBJ databases">
        <title>Annotation of Gaeumannomyces graminis var. tritici R3-111a-1.</title>
        <authorList>
            <consortium name="The Broad Institute Genome Sequencing Platform"/>
            <person name="Ma L.-J."/>
            <person name="Dead R."/>
            <person name="Young S.K."/>
            <person name="Zeng Q."/>
            <person name="Gargeya S."/>
            <person name="Fitzgerald M."/>
            <person name="Haas B."/>
            <person name="Abouelleil A."/>
            <person name="Alvarado L."/>
            <person name="Arachchi H.M."/>
            <person name="Berlin A."/>
            <person name="Brown A."/>
            <person name="Chapman S.B."/>
            <person name="Chen Z."/>
            <person name="Dunbar C."/>
            <person name="Freedman E."/>
            <person name="Gearin G."/>
            <person name="Gellesch M."/>
            <person name="Goldberg J."/>
            <person name="Griggs A."/>
            <person name="Gujja S."/>
            <person name="Heiman D."/>
            <person name="Howarth C."/>
            <person name="Larson L."/>
            <person name="Lui A."/>
            <person name="MacDonald P.J.P."/>
            <person name="Mehta T."/>
            <person name="Montmayeur A."/>
            <person name="Murphy C."/>
            <person name="Neiman D."/>
            <person name="Pearson M."/>
            <person name="Priest M."/>
            <person name="Roberts A."/>
            <person name="Saif S."/>
            <person name="Shea T."/>
            <person name="Shenoy N."/>
            <person name="Sisk P."/>
            <person name="Stolte C."/>
            <person name="Sykes S."/>
            <person name="Yandava C."/>
            <person name="Wortman J."/>
            <person name="Nusbaum C."/>
            <person name="Birren B."/>
        </authorList>
    </citation>
    <scope>NUCLEOTIDE SEQUENCE</scope>
    <source>
        <strain evidence="8">R3-111a-1</strain>
    </source>
</reference>
<gene>
    <name evidence="9" type="primary">20353686</name>
    <name evidence="8" type="ORF">GGTG_13228</name>
</gene>
<dbReference type="GO" id="GO:0043041">
    <property type="term" value="P:amino acid activation for nonribosomal peptide biosynthetic process"/>
    <property type="evidence" value="ECO:0007669"/>
    <property type="project" value="TreeGrafter"/>
</dbReference>
<dbReference type="Gene3D" id="3.40.50.150">
    <property type="entry name" value="Vaccinia Virus protein VP39"/>
    <property type="match status" value="2"/>
</dbReference>
<organism evidence="8">
    <name type="scientific">Gaeumannomyces tritici (strain R3-111a-1)</name>
    <name type="common">Wheat and barley take-all root rot fungus</name>
    <name type="synonym">Gaeumannomyces graminis var. tritici</name>
    <dbReference type="NCBI Taxonomy" id="644352"/>
    <lineage>
        <taxon>Eukaryota</taxon>
        <taxon>Fungi</taxon>
        <taxon>Dikarya</taxon>
        <taxon>Ascomycota</taxon>
        <taxon>Pezizomycotina</taxon>
        <taxon>Sordariomycetes</taxon>
        <taxon>Sordariomycetidae</taxon>
        <taxon>Magnaporthales</taxon>
        <taxon>Magnaporthaceae</taxon>
        <taxon>Gaeumannomyces</taxon>
    </lineage>
</organism>
<dbReference type="Gene3D" id="3.40.50.720">
    <property type="entry name" value="NAD(P)-binding Rossmann-like Domain"/>
    <property type="match status" value="1"/>
</dbReference>
<dbReference type="STRING" id="644352.J3PIA0"/>
<dbReference type="SMART" id="SM00823">
    <property type="entry name" value="PKS_PP"/>
    <property type="match status" value="5"/>
</dbReference>
<dbReference type="Gene3D" id="3.30.559.30">
    <property type="entry name" value="Nonribosomal peptide synthetase, condensation domain"/>
    <property type="match status" value="6"/>
</dbReference>
<dbReference type="SUPFAM" id="SSF52777">
    <property type="entry name" value="CoA-dependent acyltransferases"/>
    <property type="match status" value="11"/>
</dbReference>
<keyword evidence="4" id="KW-0677">Repeat</keyword>
<dbReference type="InterPro" id="IPR023213">
    <property type="entry name" value="CAT-like_dom_sf"/>
</dbReference>
<dbReference type="InterPro" id="IPR000873">
    <property type="entry name" value="AMP-dep_synth/lig_dom"/>
</dbReference>
<dbReference type="FunFam" id="3.30.559.10:FF:000016">
    <property type="entry name" value="Nonribosomal peptide synthase Pes1"/>
    <property type="match status" value="1"/>
</dbReference>
<dbReference type="InterPro" id="IPR045851">
    <property type="entry name" value="AMP-bd_C_sf"/>
</dbReference>
<feature type="compositionally biased region" description="Basic and acidic residues" evidence="6">
    <location>
        <begin position="22"/>
        <end position="37"/>
    </location>
</feature>
<keyword evidence="3" id="KW-0436">Ligase</keyword>
<dbReference type="CDD" id="cd05918">
    <property type="entry name" value="A_NRPS_SidN3_like"/>
    <property type="match status" value="1"/>
</dbReference>
<dbReference type="GO" id="GO:0044550">
    <property type="term" value="P:secondary metabolite biosynthetic process"/>
    <property type="evidence" value="ECO:0007669"/>
    <property type="project" value="TreeGrafter"/>
</dbReference>
<dbReference type="HOGENOM" id="CLU_222918_0_0_1"/>
<protein>
    <recommendedName>
        <fullName evidence="7">Carrier domain-containing protein</fullName>
    </recommendedName>
</protein>
<dbReference type="GO" id="GO:0031177">
    <property type="term" value="F:phosphopantetheine binding"/>
    <property type="evidence" value="ECO:0007669"/>
    <property type="project" value="InterPro"/>
</dbReference>
<dbReference type="GO" id="GO:0005737">
    <property type="term" value="C:cytoplasm"/>
    <property type="evidence" value="ECO:0007669"/>
    <property type="project" value="TreeGrafter"/>
</dbReference>
<dbReference type="CDD" id="cd19542">
    <property type="entry name" value="CT_NRPS-like"/>
    <property type="match status" value="1"/>
</dbReference>
<dbReference type="GeneID" id="20353686"/>
<dbReference type="InterPro" id="IPR013120">
    <property type="entry name" value="FAR_NAD-bd"/>
</dbReference>
<dbReference type="SUPFAM" id="SSF56801">
    <property type="entry name" value="Acetyl-CoA synthetase-like"/>
    <property type="match status" value="5"/>
</dbReference>
<feature type="domain" description="Carrier" evidence="7">
    <location>
        <begin position="1251"/>
        <end position="1325"/>
    </location>
</feature>
<feature type="domain" description="Carrier" evidence="7">
    <location>
        <begin position="2322"/>
        <end position="2397"/>
    </location>
</feature>
<dbReference type="PANTHER" id="PTHR45527:SF15">
    <property type="entry name" value="NONRIBOSOMAL PEPTIDE SYNTHETASE EASA-RELATED"/>
    <property type="match status" value="1"/>
</dbReference>
<dbReference type="NCBIfam" id="NF003417">
    <property type="entry name" value="PRK04813.1"/>
    <property type="match status" value="7"/>
</dbReference>
<evidence type="ECO:0000259" key="7">
    <source>
        <dbReference type="PROSITE" id="PS50075"/>
    </source>
</evidence>